<name>A0A135SIP6_9PEZI</name>
<keyword evidence="2" id="KW-1185">Reference proteome</keyword>
<reference evidence="1 2" key="1">
    <citation type="submission" date="2014-02" db="EMBL/GenBank/DDBJ databases">
        <title>The genome sequence of Colletotrichum simmondsii CBS122122.</title>
        <authorList>
            <person name="Baroncelli R."/>
            <person name="Thon M.R."/>
        </authorList>
    </citation>
    <scope>NUCLEOTIDE SEQUENCE [LARGE SCALE GENOMIC DNA]</scope>
    <source>
        <strain evidence="1 2">CBS122122</strain>
    </source>
</reference>
<evidence type="ECO:0000313" key="1">
    <source>
        <dbReference type="EMBL" id="KXH35761.1"/>
    </source>
</evidence>
<sequence length="157" mass="17233">MGLVIDCLVASNSLEMGSAVLAEGYVRTGDAYRVPEERVIRRRPPAPSSTLQSNGKGAIIHRLLLGKRPRRHLLPPTKVSGAADRRMVKHWHRVGVPHGREQVDVVLQQPEPEDADSGARAADGDPRGTVLRLQERLGQPRERRVIVHTAPDAMVVA</sequence>
<dbReference type="AlphaFoldDB" id="A0A135SIP6"/>
<comment type="caution">
    <text evidence="1">The sequence shown here is derived from an EMBL/GenBank/DDBJ whole genome shotgun (WGS) entry which is preliminary data.</text>
</comment>
<gene>
    <name evidence="1" type="ORF">CSIM01_00475</name>
</gene>
<dbReference type="EMBL" id="JFBX01000554">
    <property type="protein sequence ID" value="KXH35761.1"/>
    <property type="molecule type" value="Genomic_DNA"/>
</dbReference>
<proteinExistence type="predicted"/>
<protein>
    <submittedName>
        <fullName evidence="1">Uncharacterized protein</fullName>
    </submittedName>
</protein>
<accession>A0A135SIP6</accession>
<dbReference type="Proteomes" id="UP000070328">
    <property type="component" value="Unassembled WGS sequence"/>
</dbReference>
<evidence type="ECO:0000313" key="2">
    <source>
        <dbReference type="Proteomes" id="UP000070328"/>
    </source>
</evidence>
<organism evidence="1 2">
    <name type="scientific">Colletotrichum simmondsii</name>
    <dbReference type="NCBI Taxonomy" id="703756"/>
    <lineage>
        <taxon>Eukaryota</taxon>
        <taxon>Fungi</taxon>
        <taxon>Dikarya</taxon>
        <taxon>Ascomycota</taxon>
        <taxon>Pezizomycotina</taxon>
        <taxon>Sordariomycetes</taxon>
        <taxon>Hypocreomycetidae</taxon>
        <taxon>Glomerellales</taxon>
        <taxon>Glomerellaceae</taxon>
        <taxon>Colletotrichum</taxon>
        <taxon>Colletotrichum acutatum species complex</taxon>
    </lineage>
</organism>